<sequence length="182" mass="20448">MAHKTTKFLTRILAQRTLIPSLLLSSKTTSAIKTKRLVFFRALTLSTGLLVKNTDQEWRAKLNPQQYHVCREKGTEPPWSGEYNASQGKGVYQCVCCGADLFSSLTKFDSGSGWPSFYDALRDNDKSVVKEITDKSHGMIRIEVLCRQCDSHLGHVFNDGPPPTELRYCINSVALKFKSEAE</sequence>
<gene>
    <name evidence="9" type="primary">LOC116298132</name>
</gene>
<protein>
    <recommendedName>
        <fullName evidence="6">Peptide-methionine (R)-S-oxide reductase</fullName>
        <ecNumber evidence="6">1.8.4.12</ecNumber>
    </recommendedName>
</protein>
<evidence type="ECO:0000256" key="2">
    <source>
        <dbReference type="ARBA" id="ARBA00022723"/>
    </source>
</evidence>
<organism evidence="8 9">
    <name type="scientific">Actinia tenebrosa</name>
    <name type="common">Australian red waratah sea anemone</name>
    <dbReference type="NCBI Taxonomy" id="6105"/>
    <lineage>
        <taxon>Eukaryota</taxon>
        <taxon>Metazoa</taxon>
        <taxon>Cnidaria</taxon>
        <taxon>Anthozoa</taxon>
        <taxon>Hexacorallia</taxon>
        <taxon>Actiniaria</taxon>
        <taxon>Actiniidae</taxon>
        <taxon>Actinia</taxon>
    </lineage>
</organism>
<reference evidence="9" key="1">
    <citation type="submission" date="2025-08" db="UniProtKB">
        <authorList>
            <consortium name="RefSeq"/>
        </authorList>
    </citation>
    <scope>IDENTIFICATION</scope>
    <source>
        <tissue evidence="9">Tentacle</tissue>
    </source>
</reference>
<name>A0A6P8I4H4_ACTTE</name>
<evidence type="ECO:0000259" key="7">
    <source>
        <dbReference type="PROSITE" id="PS51790"/>
    </source>
</evidence>
<dbReference type="InParanoid" id="A0A6P8I4H4"/>
<dbReference type="Gene3D" id="2.170.150.20">
    <property type="entry name" value="Peptide methionine sulfoxide reductase"/>
    <property type="match status" value="1"/>
</dbReference>
<dbReference type="PANTHER" id="PTHR10173">
    <property type="entry name" value="METHIONINE SULFOXIDE REDUCTASE"/>
    <property type="match status" value="1"/>
</dbReference>
<dbReference type="GeneID" id="116298132"/>
<evidence type="ECO:0000256" key="1">
    <source>
        <dbReference type="ARBA" id="ARBA00007174"/>
    </source>
</evidence>
<dbReference type="OrthoDB" id="44061at2759"/>
<dbReference type="NCBIfam" id="TIGR00357">
    <property type="entry name" value="peptide-methionine (R)-S-oxide reductase MsrB"/>
    <property type="match status" value="1"/>
</dbReference>
<comment type="similarity">
    <text evidence="1 6">Belongs to the MsrB Met sulfoxide reductase family.</text>
</comment>
<dbReference type="FunFam" id="2.170.150.20:FF:000001">
    <property type="entry name" value="Peptide methionine sulfoxide reductase MsrB"/>
    <property type="match status" value="1"/>
</dbReference>
<dbReference type="KEGG" id="aten:116298132"/>
<keyword evidence="4 6" id="KW-0560">Oxidoreductase</keyword>
<dbReference type="RefSeq" id="XP_031562366.1">
    <property type="nucleotide sequence ID" value="XM_031706506.1"/>
</dbReference>
<feature type="domain" description="MsrB" evidence="7">
    <location>
        <begin position="55"/>
        <end position="180"/>
    </location>
</feature>
<dbReference type="InterPro" id="IPR002579">
    <property type="entry name" value="Met_Sox_Rdtase_MsrB_dom"/>
</dbReference>
<evidence type="ECO:0000256" key="6">
    <source>
        <dbReference type="RuleBase" id="RU365044"/>
    </source>
</evidence>
<keyword evidence="3 6" id="KW-0862">Zinc</keyword>
<dbReference type="InterPro" id="IPR011057">
    <property type="entry name" value="Mss4-like_sf"/>
</dbReference>
<dbReference type="SUPFAM" id="SSF51316">
    <property type="entry name" value="Mss4-like"/>
    <property type="match status" value="1"/>
</dbReference>
<comment type="catalytic activity">
    <reaction evidence="5 6">
        <text>L-methionyl-[protein] + [thioredoxin]-disulfide + H2O = L-methionyl-(R)-S-oxide-[protein] + [thioredoxin]-dithiol</text>
        <dbReference type="Rhea" id="RHEA:24164"/>
        <dbReference type="Rhea" id="RHEA-COMP:10698"/>
        <dbReference type="Rhea" id="RHEA-COMP:10700"/>
        <dbReference type="Rhea" id="RHEA-COMP:12313"/>
        <dbReference type="Rhea" id="RHEA-COMP:12314"/>
        <dbReference type="ChEBI" id="CHEBI:15377"/>
        <dbReference type="ChEBI" id="CHEBI:16044"/>
        <dbReference type="ChEBI" id="CHEBI:29950"/>
        <dbReference type="ChEBI" id="CHEBI:45764"/>
        <dbReference type="ChEBI" id="CHEBI:50058"/>
        <dbReference type="EC" id="1.8.4.12"/>
    </reaction>
</comment>
<comment type="function">
    <text evidence="6">Methionine-sulfoxide reductase that specifically reduces methionine (R)-sulfoxide back to methionine. While in many cases methionine oxidation is the result of random oxidation following oxidative stress, methionine oxidation is also a post-translational modification that takes place on specific residues.</text>
</comment>
<evidence type="ECO:0000256" key="3">
    <source>
        <dbReference type="ARBA" id="ARBA00022833"/>
    </source>
</evidence>
<dbReference type="Proteomes" id="UP000515163">
    <property type="component" value="Unplaced"/>
</dbReference>
<dbReference type="GO" id="GO:0030091">
    <property type="term" value="P:protein repair"/>
    <property type="evidence" value="ECO:0007669"/>
    <property type="project" value="InterPro"/>
</dbReference>
<evidence type="ECO:0000256" key="5">
    <source>
        <dbReference type="ARBA" id="ARBA00048488"/>
    </source>
</evidence>
<evidence type="ECO:0000313" key="8">
    <source>
        <dbReference type="Proteomes" id="UP000515163"/>
    </source>
</evidence>
<dbReference type="EC" id="1.8.4.12" evidence="6"/>
<dbReference type="InterPro" id="IPR028427">
    <property type="entry name" value="Met_Sox_Rdtase_MsrB"/>
</dbReference>
<dbReference type="PANTHER" id="PTHR10173:SF52">
    <property type="entry name" value="METHIONINE-R-SULFOXIDE REDUCTASE B1"/>
    <property type="match status" value="1"/>
</dbReference>
<dbReference type="Pfam" id="PF01641">
    <property type="entry name" value="SelR"/>
    <property type="match status" value="1"/>
</dbReference>
<dbReference type="PROSITE" id="PS51790">
    <property type="entry name" value="MSRB"/>
    <property type="match status" value="1"/>
</dbReference>
<evidence type="ECO:0000313" key="9">
    <source>
        <dbReference type="RefSeq" id="XP_031562366.1"/>
    </source>
</evidence>
<keyword evidence="8" id="KW-1185">Reference proteome</keyword>
<keyword evidence="2 6" id="KW-0479">Metal-binding</keyword>
<dbReference type="GO" id="GO:0005737">
    <property type="term" value="C:cytoplasm"/>
    <property type="evidence" value="ECO:0007669"/>
    <property type="project" value="TreeGrafter"/>
</dbReference>
<accession>A0A6P8I4H4</accession>
<proteinExistence type="inferred from homology"/>
<dbReference type="GO" id="GO:0033743">
    <property type="term" value="F:peptide-methionine (R)-S-oxide reductase activity"/>
    <property type="evidence" value="ECO:0007669"/>
    <property type="project" value="UniProtKB-EC"/>
</dbReference>
<comment type="cofactor">
    <cofactor evidence="6">
        <name>Zn(2+)</name>
        <dbReference type="ChEBI" id="CHEBI:29105"/>
    </cofactor>
    <text evidence="6">Binds 1 zinc ion per subunit.</text>
</comment>
<dbReference type="GO" id="GO:0006979">
    <property type="term" value="P:response to oxidative stress"/>
    <property type="evidence" value="ECO:0007669"/>
    <property type="project" value="InterPro"/>
</dbReference>
<dbReference type="GO" id="GO:0046872">
    <property type="term" value="F:metal ion binding"/>
    <property type="evidence" value="ECO:0007669"/>
    <property type="project" value="UniProtKB-KW"/>
</dbReference>
<dbReference type="AlphaFoldDB" id="A0A6P8I4H4"/>
<evidence type="ECO:0000256" key="4">
    <source>
        <dbReference type="ARBA" id="ARBA00023002"/>
    </source>
</evidence>